<dbReference type="EMBL" id="JAHLQF010000002">
    <property type="protein sequence ID" value="MBU5484151.1"/>
    <property type="molecule type" value="Genomic_DNA"/>
</dbReference>
<keyword evidence="2" id="KW-1185">Reference proteome</keyword>
<sequence length="72" mass="8052">MDKTLSMKFTDSEGKKVSISLSEIKEDLTAQEVEALMDVILAKHMVFDFKNPLVSKDSAQIVARTTTEVYKA</sequence>
<protein>
    <submittedName>
        <fullName evidence="1">DUF2922 domain-containing protein</fullName>
    </submittedName>
</protein>
<proteinExistence type="predicted"/>
<dbReference type="Pfam" id="PF11148">
    <property type="entry name" value="DUF2922"/>
    <property type="match status" value="1"/>
</dbReference>
<name>A0ABS6EHG9_9CLOT</name>
<evidence type="ECO:0000313" key="1">
    <source>
        <dbReference type="EMBL" id="MBU5484151.1"/>
    </source>
</evidence>
<accession>A0ABS6EHG9</accession>
<reference evidence="1 2" key="1">
    <citation type="submission" date="2021-06" db="EMBL/GenBank/DDBJ databases">
        <authorList>
            <person name="Sun Q."/>
            <person name="Li D."/>
        </authorList>
    </citation>
    <scope>NUCLEOTIDE SEQUENCE [LARGE SCALE GENOMIC DNA]</scope>
    <source>
        <strain evidence="1 2">MSJ-11</strain>
    </source>
</reference>
<dbReference type="InterPro" id="IPR021321">
    <property type="entry name" value="DUF2922"/>
</dbReference>
<dbReference type="RefSeq" id="WP_216438641.1">
    <property type="nucleotide sequence ID" value="NZ_JAHLQF010000002.1"/>
</dbReference>
<evidence type="ECO:0000313" key="2">
    <source>
        <dbReference type="Proteomes" id="UP000726170"/>
    </source>
</evidence>
<comment type="caution">
    <text evidence="1">The sequence shown here is derived from an EMBL/GenBank/DDBJ whole genome shotgun (WGS) entry which is preliminary data.</text>
</comment>
<dbReference type="Proteomes" id="UP000726170">
    <property type="component" value="Unassembled WGS sequence"/>
</dbReference>
<organism evidence="1 2">
    <name type="scientific">Clostridium mobile</name>
    <dbReference type="NCBI Taxonomy" id="2841512"/>
    <lineage>
        <taxon>Bacteria</taxon>
        <taxon>Bacillati</taxon>
        <taxon>Bacillota</taxon>
        <taxon>Clostridia</taxon>
        <taxon>Eubacteriales</taxon>
        <taxon>Clostridiaceae</taxon>
        <taxon>Clostridium</taxon>
    </lineage>
</organism>
<gene>
    <name evidence="1" type="ORF">KQI86_07395</name>
</gene>